<name>A0A6A2ZJU9_HIBSY</name>
<comment type="caution">
    <text evidence="7">The sequence shown here is derived from an EMBL/GenBank/DDBJ whole genome shotgun (WGS) entry which is preliminary data.</text>
</comment>
<organism evidence="7 8">
    <name type="scientific">Hibiscus syriacus</name>
    <name type="common">Rose of Sharon</name>
    <dbReference type="NCBI Taxonomy" id="106335"/>
    <lineage>
        <taxon>Eukaryota</taxon>
        <taxon>Viridiplantae</taxon>
        <taxon>Streptophyta</taxon>
        <taxon>Embryophyta</taxon>
        <taxon>Tracheophyta</taxon>
        <taxon>Spermatophyta</taxon>
        <taxon>Magnoliopsida</taxon>
        <taxon>eudicotyledons</taxon>
        <taxon>Gunneridae</taxon>
        <taxon>Pentapetalae</taxon>
        <taxon>rosids</taxon>
        <taxon>malvids</taxon>
        <taxon>Malvales</taxon>
        <taxon>Malvaceae</taxon>
        <taxon>Malvoideae</taxon>
        <taxon>Hibiscus</taxon>
    </lineage>
</organism>
<accession>A0A6A2ZJU9</accession>
<evidence type="ECO:0000256" key="6">
    <source>
        <dbReference type="RuleBase" id="RU367022"/>
    </source>
</evidence>
<evidence type="ECO:0000256" key="1">
    <source>
        <dbReference type="ARBA" id="ARBA00006921"/>
    </source>
</evidence>
<keyword evidence="8" id="KW-1185">Reference proteome</keyword>
<protein>
    <recommendedName>
        <fullName evidence="6">Copper transport protein</fullName>
    </recommendedName>
</protein>
<evidence type="ECO:0000256" key="5">
    <source>
        <dbReference type="ARBA" id="ARBA00023136"/>
    </source>
</evidence>
<evidence type="ECO:0000256" key="2">
    <source>
        <dbReference type="ARBA" id="ARBA00022692"/>
    </source>
</evidence>
<evidence type="ECO:0000256" key="4">
    <source>
        <dbReference type="ARBA" id="ARBA00022989"/>
    </source>
</evidence>
<sequence length="160" mass="17336">MENMNDDHMHGMMNNKSDGGLTTAMHPHKMMMHMTFFWGSDAQILFSGWPGTSTGMYVLALIVVFVLAFTSEFVSNCRLLKPGSDNHVTAGLVQTLLHALRVGLAYLVMLAIMSFNGGVFLAAVSGHLLGFLLFGSQVFNKSSADVPAKTSDHLPPPMSC</sequence>
<keyword evidence="4 6" id="KW-1133">Transmembrane helix</keyword>
<keyword evidence="5 6" id="KW-0472">Membrane</keyword>
<proteinExistence type="inferred from homology"/>
<dbReference type="EMBL" id="VEPZ02001144">
    <property type="protein sequence ID" value="KAE8691777.1"/>
    <property type="molecule type" value="Genomic_DNA"/>
</dbReference>
<reference evidence="7" key="1">
    <citation type="submission" date="2019-09" db="EMBL/GenBank/DDBJ databases">
        <title>Draft genome information of white flower Hibiscus syriacus.</title>
        <authorList>
            <person name="Kim Y.-M."/>
        </authorList>
    </citation>
    <scope>NUCLEOTIDE SEQUENCE [LARGE SCALE GENOMIC DNA]</scope>
    <source>
        <strain evidence="7">YM2019G1</strain>
    </source>
</reference>
<keyword evidence="6" id="KW-0813">Transport</keyword>
<dbReference type="GO" id="GO:0005886">
    <property type="term" value="C:plasma membrane"/>
    <property type="evidence" value="ECO:0007669"/>
    <property type="project" value="TreeGrafter"/>
</dbReference>
<evidence type="ECO:0000313" key="8">
    <source>
        <dbReference type="Proteomes" id="UP000436088"/>
    </source>
</evidence>
<dbReference type="Pfam" id="PF04145">
    <property type="entry name" value="Ctr"/>
    <property type="match status" value="2"/>
</dbReference>
<comment type="subcellular location">
    <subcellularLocation>
        <location evidence="6">Membrane</location>
        <topology evidence="6">Multi-pass membrane protein</topology>
    </subcellularLocation>
</comment>
<dbReference type="AlphaFoldDB" id="A0A6A2ZJU9"/>
<evidence type="ECO:0000313" key="7">
    <source>
        <dbReference type="EMBL" id="KAE8691777.1"/>
    </source>
</evidence>
<dbReference type="InterPro" id="IPR007274">
    <property type="entry name" value="Cop_transporter"/>
</dbReference>
<dbReference type="PANTHER" id="PTHR12483:SF24">
    <property type="entry name" value="COPPER TRANSPORTER 2-RELATED"/>
    <property type="match status" value="1"/>
</dbReference>
<feature type="transmembrane region" description="Helical" evidence="6">
    <location>
        <begin position="55"/>
        <end position="74"/>
    </location>
</feature>
<keyword evidence="6" id="KW-0186">Copper</keyword>
<keyword evidence="3 6" id="KW-0187">Copper transport</keyword>
<keyword evidence="6" id="KW-0406">Ion transport</keyword>
<dbReference type="Proteomes" id="UP000436088">
    <property type="component" value="Unassembled WGS sequence"/>
</dbReference>
<keyword evidence="2 6" id="KW-0812">Transmembrane</keyword>
<gene>
    <name evidence="7" type="ORF">F3Y22_tig00110879pilonHSYRG00023</name>
</gene>
<dbReference type="GO" id="GO:0005375">
    <property type="term" value="F:copper ion transmembrane transporter activity"/>
    <property type="evidence" value="ECO:0007669"/>
    <property type="project" value="UniProtKB-UniRule"/>
</dbReference>
<feature type="transmembrane region" description="Helical" evidence="6">
    <location>
        <begin position="95"/>
        <end position="113"/>
    </location>
</feature>
<dbReference type="OrthoDB" id="73901at2759"/>
<evidence type="ECO:0000256" key="3">
    <source>
        <dbReference type="ARBA" id="ARBA00022796"/>
    </source>
</evidence>
<comment type="similarity">
    <text evidence="1 6">Belongs to the copper transporter (Ctr) (TC 1.A.56) family. SLC31A subfamily.</text>
</comment>
<dbReference type="PANTHER" id="PTHR12483">
    <property type="entry name" value="SOLUTE CARRIER FAMILY 31 COPPER TRANSPORTERS"/>
    <property type="match status" value="1"/>
</dbReference>